<sequence length="68" mass="8047">MQPPILKKTSKVSKSNKKTAGWKLLRFIIHNIIEKLFKFYPPGSFLVLTCLRTQFFKNIFQKQNLNSF</sequence>
<evidence type="ECO:0000313" key="2">
    <source>
        <dbReference type="Proteomes" id="UP000244956"/>
    </source>
</evidence>
<proteinExistence type="predicted"/>
<comment type="caution">
    <text evidence="1">The sequence shown here is derived from an EMBL/GenBank/DDBJ whole genome shotgun (WGS) entry which is preliminary data.</text>
</comment>
<name>A0A2U2BDN4_9BACT</name>
<gene>
    <name evidence="1" type="ORF">DDZ16_01245</name>
</gene>
<dbReference type="Proteomes" id="UP000244956">
    <property type="component" value="Unassembled WGS sequence"/>
</dbReference>
<protein>
    <submittedName>
        <fullName evidence="1">Uncharacterized protein</fullName>
    </submittedName>
</protein>
<organism evidence="1 2">
    <name type="scientific">Marinilabilia rubra</name>
    <dbReference type="NCBI Taxonomy" id="2162893"/>
    <lineage>
        <taxon>Bacteria</taxon>
        <taxon>Pseudomonadati</taxon>
        <taxon>Bacteroidota</taxon>
        <taxon>Bacteroidia</taxon>
        <taxon>Marinilabiliales</taxon>
        <taxon>Marinilabiliaceae</taxon>
        <taxon>Marinilabilia</taxon>
    </lineage>
</organism>
<keyword evidence="2" id="KW-1185">Reference proteome</keyword>
<evidence type="ECO:0000313" key="1">
    <source>
        <dbReference type="EMBL" id="PWE01143.1"/>
    </source>
</evidence>
<accession>A0A2U2BDN4</accession>
<dbReference type="AlphaFoldDB" id="A0A2U2BDN4"/>
<reference evidence="1 2" key="1">
    <citation type="submission" date="2018-05" db="EMBL/GenBank/DDBJ databases">
        <title>Marinilabilia rubrum sp. nov., isolated from saltern sediment.</title>
        <authorList>
            <person name="Zhang R."/>
        </authorList>
    </citation>
    <scope>NUCLEOTIDE SEQUENCE [LARGE SCALE GENOMIC DNA]</scope>
    <source>
        <strain evidence="1 2">WTE16</strain>
    </source>
</reference>
<dbReference type="EMBL" id="QEWP01000001">
    <property type="protein sequence ID" value="PWE01143.1"/>
    <property type="molecule type" value="Genomic_DNA"/>
</dbReference>